<keyword evidence="2" id="KW-1185">Reference proteome</keyword>
<organism evidence="1 2">
    <name type="scientific">Claveliimonas monacensis</name>
    <dbReference type="NCBI Taxonomy" id="2779351"/>
    <lineage>
        <taxon>Bacteria</taxon>
        <taxon>Bacillati</taxon>
        <taxon>Bacillota</taxon>
        <taxon>Clostridia</taxon>
        <taxon>Lachnospirales</taxon>
        <taxon>Lachnospiraceae</taxon>
        <taxon>Claveliimonas</taxon>
    </lineage>
</organism>
<protein>
    <submittedName>
        <fullName evidence="1">Uncharacterized protein</fullName>
    </submittedName>
</protein>
<sequence length="118" mass="14699">MERKLPYYMAYPTPLLYDDERIERRDFEYMKSMYPDTAKRALPFVEDECDRMEYEGSMLYDEYPDKLQLHLMCGRIYDRMAEGEENPGDWLRELIQVMVYQEVCKRRCDHRKYKRKFY</sequence>
<comment type="caution">
    <text evidence="1">The sequence shown here is derived from an EMBL/GenBank/DDBJ whole genome shotgun (WGS) entry which is preliminary data.</text>
</comment>
<accession>A0ABR9RMT2</accession>
<evidence type="ECO:0000313" key="1">
    <source>
        <dbReference type="EMBL" id="MBE5064070.1"/>
    </source>
</evidence>
<dbReference type="Proteomes" id="UP000758652">
    <property type="component" value="Unassembled WGS sequence"/>
</dbReference>
<reference evidence="1 2" key="1">
    <citation type="submission" date="2020-10" db="EMBL/GenBank/DDBJ databases">
        <title>ChiBAC.</title>
        <authorList>
            <person name="Zenner C."/>
            <person name="Hitch T.C.A."/>
            <person name="Clavel T."/>
        </authorList>
    </citation>
    <scope>NUCLEOTIDE SEQUENCE [LARGE SCALE GENOMIC DNA]</scope>
    <source>
        <strain evidence="1 2">DSM 108991</strain>
    </source>
</reference>
<name>A0ABR9RMT2_9FIRM</name>
<dbReference type="RefSeq" id="WP_076780072.1">
    <property type="nucleotide sequence ID" value="NZ_JADCKL010000013.1"/>
</dbReference>
<gene>
    <name evidence="1" type="ORF">INF30_12480</name>
</gene>
<proteinExistence type="predicted"/>
<evidence type="ECO:0000313" key="2">
    <source>
        <dbReference type="Proteomes" id="UP000758652"/>
    </source>
</evidence>
<dbReference type="EMBL" id="JADCKL010000013">
    <property type="protein sequence ID" value="MBE5064070.1"/>
    <property type="molecule type" value="Genomic_DNA"/>
</dbReference>